<dbReference type="Proteomes" id="UP000325945">
    <property type="component" value="Unassembled WGS sequence"/>
</dbReference>
<gene>
    <name evidence="2" type="ORF">BDV39DRAFT_169071</name>
</gene>
<reference evidence="3" key="1">
    <citation type="submission" date="2019-04" db="EMBL/GenBank/DDBJ databases">
        <title>Friends and foes A comparative genomics studyof 23 Aspergillus species from section Flavi.</title>
        <authorList>
            <consortium name="DOE Joint Genome Institute"/>
            <person name="Kjaerbolling I."/>
            <person name="Vesth T."/>
            <person name="Frisvad J.C."/>
            <person name="Nybo J.L."/>
            <person name="Theobald S."/>
            <person name="Kildgaard S."/>
            <person name="Isbrandt T."/>
            <person name="Kuo A."/>
            <person name="Sato A."/>
            <person name="Lyhne E.K."/>
            <person name="Kogle M.E."/>
            <person name="Wiebenga A."/>
            <person name="Kun R.S."/>
            <person name="Lubbers R.J."/>
            <person name="Makela M.R."/>
            <person name="Barry K."/>
            <person name="Chovatia M."/>
            <person name="Clum A."/>
            <person name="Daum C."/>
            <person name="Haridas S."/>
            <person name="He G."/>
            <person name="LaButti K."/>
            <person name="Lipzen A."/>
            <person name="Mondo S."/>
            <person name="Riley R."/>
            <person name="Salamov A."/>
            <person name="Simmons B.A."/>
            <person name="Magnuson J.K."/>
            <person name="Henrissat B."/>
            <person name="Mortensen U.H."/>
            <person name="Larsen T.O."/>
            <person name="Devries R.P."/>
            <person name="Grigoriev I.V."/>
            <person name="Machida M."/>
            <person name="Baker S.E."/>
            <person name="Andersen M.R."/>
        </authorList>
    </citation>
    <scope>NUCLEOTIDE SEQUENCE [LARGE SCALE GENOMIC DNA]</scope>
    <source>
        <strain evidence="3">CBS 130017</strain>
    </source>
</reference>
<accession>A0A5N6XD24</accession>
<evidence type="ECO:0000313" key="3">
    <source>
        <dbReference type="Proteomes" id="UP000325945"/>
    </source>
</evidence>
<keyword evidence="1" id="KW-0812">Transmembrane</keyword>
<evidence type="ECO:0000313" key="2">
    <source>
        <dbReference type="EMBL" id="KAE8331155.1"/>
    </source>
</evidence>
<keyword evidence="3" id="KW-1185">Reference proteome</keyword>
<proteinExistence type="predicted"/>
<evidence type="ECO:0000256" key="1">
    <source>
        <dbReference type="SAM" id="Phobius"/>
    </source>
</evidence>
<protein>
    <submittedName>
        <fullName evidence="2">Uncharacterized protein</fullName>
    </submittedName>
</protein>
<organism evidence="2 3">
    <name type="scientific">Aspergillus sergii</name>
    <dbReference type="NCBI Taxonomy" id="1034303"/>
    <lineage>
        <taxon>Eukaryota</taxon>
        <taxon>Fungi</taxon>
        <taxon>Dikarya</taxon>
        <taxon>Ascomycota</taxon>
        <taxon>Pezizomycotina</taxon>
        <taxon>Eurotiomycetes</taxon>
        <taxon>Eurotiomycetidae</taxon>
        <taxon>Eurotiales</taxon>
        <taxon>Aspergillaceae</taxon>
        <taxon>Aspergillus</taxon>
        <taxon>Aspergillus subgen. Circumdati</taxon>
    </lineage>
</organism>
<keyword evidence="1" id="KW-1133">Transmembrane helix</keyword>
<sequence>MNLSFVQRKTENQLLEISSHQLYVDSVTLKILERRYHHTAERDTDKDNFAAFIVWLILIRFLTSKVLATKMVLLCWVSR</sequence>
<keyword evidence="1" id="KW-0472">Membrane</keyword>
<feature type="transmembrane region" description="Helical" evidence="1">
    <location>
        <begin position="52"/>
        <end position="77"/>
    </location>
</feature>
<dbReference type="AlphaFoldDB" id="A0A5N6XD24"/>
<name>A0A5N6XD24_9EURO</name>
<dbReference type="EMBL" id="ML741770">
    <property type="protein sequence ID" value="KAE8331155.1"/>
    <property type="molecule type" value="Genomic_DNA"/>
</dbReference>